<keyword evidence="2" id="KW-1133">Transmembrane helix</keyword>
<feature type="non-terminal residue" evidence="3">
    <location>
        <position position="272"/>
    </location>
</feature>
<dbReference type="OrthoDB" id="6369370at2759"/>
<feature type="compositionally biased region" description="Low complexity" evidence="1">
    <location>
        <begin position="260"/>
        <end position="272"/>
    </location>
</feature>
<evidence type="ECO:0000256" key="2">
    <source>
        <dbReference type="SAM" id="Phobius"/>
    </source>
</evidence>
<accession>A0A164ILV4</accession>
<feature type="transmembrane region" description="Helical" evidence="2">
    <location>
        <begin position="139"/>
        <end position="162"/>
    </location>
</feature>
<dbReference type="GO" id="GO:0000502">
    <property type="term" value="C:proteasome complex"/>
    <property type="evidence" value="ECO:0007669"/>
    <property type="project" value="UniProtKB-KW"/>
</dbReference>
<dbReference type="AlphaFoldDB" id="A0A164ILV4"/>
<feature type="transmembrane region" description="Helical" evidence="2">
    <location>
        <begin position="72"/>
        <end position="90"/>
    </location>
</feature>
<reference evidence="3 4" key="1">
    <citation type="submission" date="2016-03" db="EMBL/GenBank/DDBJ databases">
        <title>EvidentialGene: Evidence-directed Construction of Genes on Genomes.</title>
        <authorList>
            <person name="Gilbert D.G."/>
            <person name="Choi J.-H."/>
            <person name="Mockaitis K."/>
            <person name="Colbourne J."/>
            <person name="Pfrender M."/>
        </authorList>
    </citation>
    <scope>NUCLEOTIDE SEQUENCE [LARGE SCALE GENOMIC DNA]</scope>
    <source>
        <strain evidence="3 4">Xinb3</strain>
        <tissue evidence="3">Complete organism</tissue>
    </source>
</reference>
<proteinExistence type="predicted"/>
<evidence type="ECO:0000313" key="4">
    <source>
        <dbReference type="Proteomes" id="UP000076858"/>
    </source>
</evidence>
<evidence type="ECO:0000256" key="1">
    <source>
        <dbReference type="SAM" id="MobiDB-lite"/>
    </source>
</evidence>
<keyword evidence="4" id="KW-1185">Reference proteome</keyword>
<organism evidence="3 4">
    <name type="scientific">Daphnia magna</name>
    <dbReference type="NCBI Taxonomy" id="35525"/>
    <lineage>
        <taxon>Eukaryota</taxon>
        <taxon>Metazoa</taxon>
        <taxon>Ecdysozoa</taxon>
        <taxon>Arthropoda</taxon>
        <taxon>Crustacea</taxon>
        <taxon>Branchiopoda</taxon>
        <taxon>Diplostraca</taxon>
        <taxon>Cladocera</taxon>
        <taxon>Anomopoda</taxon>
        <taxon>Daphniidae</taxon>
        <taxon>Daphnia</taxon>
    </lineage>
</organism>
<gene>
    <name evidence="3" type="ORF">APZ42_001968</name>
</gene>
<evidence type="ECO:0000313" key="3">
    <source>
        <dbReference type="EMBL" id="KZS01393.1"/>
    </source>
</evidence>
<keyword evidence="2" id="KW-0812">Transmembrane</keyword>
<protein>
    <submittedName>
        <fullName evidence="3">Putative Proteasome assembly chaperone 2</fullName>
    </submittedName>
</protein>
<comment type="caution">
    <text evidence="3">The sequence shown here is derived from an EMBL/GenBank/DDBJ whole genome shotgun (WGS) entry which is preliminary data.</text>
</comment>
<feature type="transmembrane region" description="Helical" evidence="2">
    <location>
        <begin position="174"/>
        <end position="199"/>
    </location>
</feature>
<feature type="region of interest" description="Disordered" evidence="1">
    <location>
        <begin position="248"/>
        <end position="272"/>
    </location>
</feature>
<sequence>MVMSSTILSSSSLQSIISENICAKKINRCTSTFVISSNIFIWTHSLITQQSDPLKGPVHVIAKDCSYIKMRVTLSTFVLICLVAAIHFQPSRSHLPPIFKDKLLGKGHNGKDAGGTALAAVISSRKFGLGIKAVLLKPLLLVALAKIKFALLLGKPLALLAIKKLLLKAVLGKLLLKIPLILLKGKALLVKMLALKFALVTKGLLGLKAPLAMLFLGACALGSGLGLALALGATLHKLKEGSYEENYSYEQPYYPPPRPSYGAPPAYSSPSS</sequence>
<feature type="transmembrane region" description="Helical" evidence="2">
    <location>
        <begin position="211"/>
        <end position="233"/>
    </location>
</feature>
<keyword evidence="2" id="KW-0472">Membrane</keyword>
<name>A0A164ILV4_9CRUS</name>
<keyword evidence="3" id="KW-0647">Proteasome</keyword>
<dbReference type="EMBL" id="LRGB01006969">
    <property type="protein sequence ID" value="KZS01393.1"/>
    <property type="molecule type" value="Genomic_DNA"/>
</dbReference>
<dbReference type="Proteomes" id="UP000076858">
    <property type="component" value="Unassembled WGS sequence"/>
</dbReference>